<gene>
    <name evidence="2" type="ORF">ERW49_19080</name>
    <name evidence="1" type="ORF">ERW49_19305</name>
</gene>
<dbReference type="EMBL" id="SEZJ01000059">
    <property type="protein sequence ID" value="RYU38953.1"/>
    <property type="molecule type" value="Genomic_DNA"/>
</dbReference>
<dbReference type="EMBL" id="SEZJ01000039">
    <property type="protein sequence ID" value="RYU39973.1"/>
    <property type="molecule type" value="Genomic_DNA"/>
</dbReference>
<accession>A0A4Q5K2R0</accession>
<comment type="caution">
    <text evidence="1">The sequence shown here is derived from an EMBL/GenBank/DDBJ whole genome shotgun (WGS) entry which is preliminary data.</text>
</comment>
<evidence type="ECO:0000313" key="3">
    <source>
        <dbReference type="Proteomes" id="UP000293465"/>
    </source>
</evidence>
<dbReference type="Proteomes" id="UP000293465">
    <property type="component" value="Unassembled WGS sequence"/>
</dbReference>
<name>A0A4Q5K2R0_9GAMM</name>
<proteinExistence type="predicted"/>
<feature type="non-terminal residue" evidence="1">
    <location>
        <position position="1"/>
    </location>
</feature>
<sequence length="32" mass="3640">KLAIIACVRKMVVILNSMVRDGVMWDKNHANN</sequence>
<organism evidence="1 3">
    <name type="scientific">Aliivibrio finisterrensis</name>
    <dbReference type="NCBI Taxonomy" id="511998"/>
    <lineage>
        <taxon>Bacteria</taxon>
        <taxon>Pseudomonadati</taxon>
        <taxon>Pseudomonadota</taxon>
        <taxon>Gammaproteobacteria</taxon>
        <taxon>Vibrionales</taxon>
        <taxon>Vibrionaceae</taxon>
        <taxon>Aliivibrio</taxon>
    </lineage>
</organism>
<protein>
    <submittedName>
        <fullName evidence="1">IS110 family transposase</fullName>
    </submittedName>
</protein>
<dbReference type="AlphaFoldDB" id="A0A4Q5K2R0"/>
<evidence type="ECO:0000313" key="2">
    <source>
        <dbReference type="EMBL" id="RYU39973.1"/>
    </source>
</evidence>
<evidence type="ECO:0000313" key="1">
    <source>
        <dbReference type="EMBL" id="RYU38953.1"/>
    </source>
</evidence>
<reference evidence="1 3" key="1">
    <citation type="submission" date="2019-02" db="EMBL/GenBank/DDBJ databases">
        <title>Genome sequences of Aliivibrio finisterrensis strains from farmed Atlantic salmon.</title>
        <authorList>
            <person name="Bowman J.P."/>
        </authorList>
    </citation>
    <scope>NUCLEOTIDE SEQUENCE [LARGE SCALE GENOMIC DNA]</scope>
    <source>
        <strain evidence="1 3">A32</strain>
    </source>
</reference>